<dbReference type="PANTHER" id="PTHR33678:SF1">
    <property type="entry name" value="BLL1576 PROTEIN"/>
    <property type="match status" value="1"/>
</dbReference>
<sequence>MDVPIILYEYRPSRGGEHPRNFLAGFKGYLHVDGYSGYHKVSGAIVGHMRAACSTMRSRQCHRRQRRAIPSLNKA</sequence>
<feature type="domain" description="Transposase IS66 central" evidence="1">
    <location>
        <begin position="3"/>
        <end position="54"/>
    </location>
</feature>
<dbReference type="KEGG" id="pbk:Back11_17620"/>
<dbReference type="InterPro" id="IPR052344">
    <property type="entry name" value="Transposase-related"/>
</dbReference>
<evidence type="ECO:0000259" key="1">
    <source>
        <dbReference type="Pfam" id="PF03050"/>
    </source>
</evidence>
<protein>
    <recommendedName>
        <fullName evidence="1">Transposase IS66 central domain-containing protein</fullName>
    </recommendedName>
</protein>
<dbReference type="PANTHER" id="PTHR33678">
    <property type="entry name" value="BLL1576 PROTEIN"/>
    <property type="match status" value="1"/>
</dbReference>
<dbReference type="AlphaFoldDB" id="A0A3G9ING3"/>
<gene>
    <name evidence="2" type="ORF">Back11_17620</name>
</gene>
<evidence type="ECO:0000313" key="3">
    <source>
        <dbReference type="Proteomes" id="UP000275368"/>
    </source>
</evidence>
<accession>A0A3G9ING3</accession>
<dbReference type="Pfam" id="PF03050">
    <property type="entry name" value="DDE_Tnp_IS66"/>
    <property type="match status" value="1"/>
</dbReference>
<evidence type="ECO:0000313" key="2">
    <source>
        <dbReference type="EMBL" id="BBH20417.1"/>
    </source>
</evidence>
<name>A0A3G9ING3_9BACL</name>
<dbReference type="OrthoDB" id="9760067at2"/>
<keyword evidence="3" id="KW-1185">Reference proteome</keyword>
<dbReference type="InterPro" id="IPR004291">
    <property type="entry name" value="Transposase_IS66_central"/>
</dbReference>
<dbReference type="Proteomes" id="UP000275368">
    <property type="component" value="Chromosome"/>
</dbReference>
<proteinExistence type="predicted"/>
<dbReference type="EMBL" id="AP019308">
    <property type="protein sequence ID" value="BBH20417.1"/>
    <property type="molecule type" value="Genomic_DNA"/>
</dbReference>
<reference evidence="2 3" key="1">
    <citation type="submission" date="2018-11" db="EMBL/GenBank/DDBJ databases">
        <title>Complete genome sequence of Paenibacillus baekrokdamisoli strain KCTC 33723.</title>
        <authorList>
            <person name="Kang S.W."/>
            <person name="Lee K.C."/>
            <person name="Kim K.K."/>
            <person name="Kim J.S."/>
            <person name="Kim D.S."/>
            <person name="Ko S.H."/>
            <person name="Yang S.H."/>
            <person name="Lee J.S."/>
        </authorList>
    </citation>
    <scope>NUCLEOTIDE SEQUENCE [LARGE SCALE GENOMIC DNA]</scope>
    <source>
        <strain evidence="2 3">KCTC 33723</strain>
    </source>
</reference>
<organism evidence="2 3">
    <name type="scientific">Paenibacillus baekrokdamisoli</name>
    <dbReference type="NCBI Taxonomy" id="1712516"/>
    <lineage>
        <taxon>Bacteria</taxon>
        <taxon>Bacillati</taxon>
        <taxon>Bacillota</taxon>
        <taxon>Bacilli</taxon>
        <taxon>Bacillales</taxon>
        <taxon>Paenibacillaceae</taxon>
        <taxon>Paenibacillus</taxon>
    </lineage>
</organism>